<evidence type="ECO:0000313" key="2">
    <source>
        <dbReference type="EMBL" id="MDC2891196.1"/>
    </source>
</evidence>
<proteinExistence type="predicted"/>
<feature type="region of interest" description="Disordered" evidence="1">
    <location>
        <begin position="1"/>
        <end position="38"/>
    </location>
</feature>
<dbReference type="Proteomes" id="UP001528411">
    <property type="component" value="Unassembled WGS sequence"/>
</dbReference>
<reference evidence="2 3" key="1">
    <citation type="submission" date="2023-01" db="EMBL/GenBank/DDBJ databases">
        <title>Psychrosphaera sp. nov., isolated from marine algae.</title>
        <authorList>
            <person name="Bayburt H."/>
            <person name="Choi B.J."/>
            <person name="Kim J.M."/>
            <person name="Choi D.G."/>
            <person name="Jeon C.O."/>
        </authorList>
    </citation>
    <scope>NUCLEOTIDE SEQUENCE [LARGE SCALE GENOMIC DNA]</scope>
    <source>
        <strain evidence="2 3">G1-22</strain>
    </source>
</reference>
<evidence type="ECO:0000256" key="1">
    <source>
        <dbReference type="SAM" id="MobiDB-lite"/>
    </source>
</evidence>
<keyword evidence="3" id="KW-1185">Reference proteome</keyword>
<name>A0ABT5FJ15_9GAMM</name>
<accession>A0ABT5FJ15</accession>
<feature type="region of interest" description="Disordered" evidence="1">
    <location>
        <begin position="77"/>
        <end position="109"/>
    </location>
</feature>
<feature type="compositionally biased region" description="Polar residues" evidence="1">
    <location>
        <begin position="1"/>
        <end position="10"/>
    </location>
</feature>
<gene>
    <name evidence="2" type="ORF">PN838_23705</name>
</gene>
<evidence type="ECO:0000313" key="3">
    <source>
        <dbReference type="Proteomes" id="UP001528411"/>
    </source>
</evidence>
<sequence length="159" mass="16860">MISGINSSGEMSRPSRMEQSLTADQKTQISDVLGQFDPENLTEADAKSIVEAFSEAGITPGSGLASAMGELGYDAKTVGDLANVEQRGNRPPPPPPPSGSAQSSDELSSLVEYFTELMEEKLAESGETELSDNDKQSILAQLYDKFGIDEGKSIINTVA</sequence>
<feature type="compositionally biased region" description="Polar residues" evidence="1">
    <location>
        <begin position="17"/>
        <end position="30"/>
    </location>
</feature>
<dbReference type="EMBL" id="JAQOMS010000002">
    <property type="protein sequence ID" value="MDC2891196.1"/>
    <property type="molecule type" value="Genomic_DNA"/>
</dbReference>
<protein>
    <submittedName>
        <fullName evidence="2">Uncharacterized protein</fullName>
    </submittedName>
</protein>
<comment type="caution">
    <text evidence="2">The sequence shown here is derived from an EMBL/GenBank/DDBJ whole genome shotgun (WGS) entry which is preliminary data.</text>
</comment>
<dbReference type="RefSeq" id="WP_272182222.1">
    <property type="nucleotide sequence ID" value="NZ_JAQOMS010000002.1"/>
</dbReference>
<organism evidence="2 3">
    <name type="scientific">Psychrosphaera algicola</name>
    <dbReference type="NCBI Taxonomy" id="3023714"/>
    <lineage>
        <taxon>Bacteria</taxon>
        <taxon>Pseudomonadati</taxon>
        <taxon>Pseudomonadota</taxon>
        <taxon>Gammaproteobacteria</taxon>
        <taxon>Alteromonadales</taxon>
        <taxon>Pseudoalteromonadaceae</taxon>
        <taxon>Psychrosphaera</taxon>
    </lineage>
</organism>